<dbReference type="EMBL" id="AMQM01001077">
    <property type="status" value="NOT_ANNOTATED_CDS"/>
    <property type="molecule type" value="Genomic_DNA"/>
</dbReference>
<dbReference type="RefSeq" id="XP_009022860.1">
    <property type="nucleotide sequence ID" value="XM_009024612.1"/>
</dbReference>
<protein>
    <submittedName>
        <fullName evidence="1 2">Uncharacterized protein</fullName>
    </submittedName>
</protein>
<proteinExistence type="predicted"/>
<dbReference type="GeneID" id="20199566"/>
<reference evidence="3" key="1">
    <citation type="submission" date="2012-12" db="EMBL/GenBank/DDBJ databases">
        <authorList>
            <person name="Hellsten U."/>
            <person name="Grimwood J."/>
            <person name="Chapman J.A."/>
            <person name="Shapiro H."/>
            <person name="Aerts A."/>
            <person name="Otillar R.P."/>
            <person name="Terry A.Y."/>
            <person name="Boore J.L."/>
            <person name="Simakov O."/>
            <person name="Marletaz F."/>
            <person name="Cho S.-J."/>
            <person name="Edsinger-Gonzales E."/>
            <person name="Havlak P."/>
            <person name="Kuo D.-H."/>
            <person name="Larsson T."/>
            <person name="Lv J."/>
            <person name="Arendt D."/>
            <person name="Savage R."/>
            <person name="Osoegawa K."/>
            <person name="de Jong P."/>
            <person name="Lindberg D.R."/>
            <person name="Seaver E.C."/>
            <person name="Weisblat D.A."/>
            <person name="Putnam N.H."/>
            <person name="Grigoriev I.V."/>
            <person name="Rokhsar D.S."/>
        </authorList>
    </citation>
    <scope>NUCLEOTIDE SEQUENCE</scope>
</reference>
<dbReference type="EMBL" id="KB097143">
    <property type="protein sequence ID" value="ESN98925.1"/>
    <property type="molecule type" value="Genomic_DNA"/>
</dbReference>
<accession>T1ESL6</accession>
<sequence length="112" mass="13237">MRMIANFDRLSSGELREHDKKSDDLLNIEKWMSMNKLNPEKSPNVWLLENDNKFQNRILISPIINFCLTVQNVVYVFDVNKSMQGTSKQLHGHDTYLHIMRIVRKSLNNETF</sequence>
<dbReference type="Proteomes" id="UP000015101">
    <property type="component" value="Unassembled WGS sequence"/>
</dbReference>
<evidence type="ECO:0000313" key="1">
    <source>
        <dbReference type="EMBL" id="ESN98925.1"/>
    </source>
</evidence>
<name>T1ESL6_HELRO</name>
<dbReference type="HOGENOM" id="CLU_2148531_0_0_1"/>
<dbReference type="AlphaFoldDB" id="T1ESL6"/>
<dbReference type="KEGG" id="hro:HELRODRAFT_162395"/>
<evidence type="ECO:0000313" key="3">
    <source>
        <dbReference type="Proteomes" id="UP000015101"/>
    </source>
</evidence>
<evidence type="ECO:0000313" key="2">
    <source>
        <dbReference type="EnsemblMetazoa" id="HelroP162395"/>
    </source>
</evidence>
<dbReference type="CTD" id="20199566"/>
<keyword evidence="3" id="KW-1185">Reference proteome</keyword>
<gene>
    <name evidence="2" type="primary">20199566</name>
    <name evidence="1" type="ORF">HELRODRAFT_162395</name>
</gene>
<dbReference type="EnsemblMetazoa" id="HelroT162395">
    <property type="protein sequence ID" value="HelroP162395"/>
    <property type="gene ID" value="HelroG162395"/>
</dbReference>
<dbReference type="InParanoid" id="T1ESL6"/>
<organism evidence="2 3">
    <name type="scientific">Helobdella robusta</name>
    <name type="common">Californian leech</name>
    <dbReference type="NCBI Taxonomy" id="6412"/>
    <lineage>
        <taxon>Eukaryota</taxon>
        <taxon>Metazoa</taxon>
        <taxon>Spiralia</taxon>
        <taxon>Lophotrochozoa</taxon>
        <taxon>Annelida</taxon>
        <taxon>Clitellata</taxon>
        <taxon>Hirudinea</taxon>
        <taxon>Rhynchobdellida</taxon>
        <taxon>Glossiphoniidae</taxon>
        <taxon>Helobdella</taxon>
    </lineage>
</organism>
<reference evidence="2" key="3">
    <citation type="submission" date="2015-06" db="UniProtKB">
        <authorList>
            <consortium name="EnsemblMetazoa"/>
        </authorList>
    </citation>
    <scope>IDENTIFICATION</scope>
</reference>
<reference evidence="1 3" key="2">
    <citation type="journal article" date="2013" name="Nature">
        <title>Insights into bilaterian evolution from three spiralian genomes.</title>
        <authorList>
            <person name="Simakov O."/>
            <person name="Marletaz F."/>
            <person name="Cho S.J."/>
            <person name="Edsinger-Gonzales E."/>
            <person name="Havlak P."/>
            <person name="Hellsten U."/>
            <person name="Kuo D.H."/>
            <person name="Larsson T."/>
            <person name="Lv J."/>
            <person name="Arendt D."/>
            <person name="Savage R."/>
            <person name="Osoegawa K."/>
            <person name="de Jong P."/>
            <person name="Grimwood J."/>
            <person name="Chapman J.A."/>
            <person name="Shapiro H."/>
            <person name="Aerts A."/>
            <person name="Otillar R.P."/>
            <person name="Terry A.Y."/>
            <person name="Boore J.L."/>
            <person name="Grigoriev I.V."/>
            <person name="Lindberg D.R."/>
            <person name="Seaver E.C."/>
            <person name="Weisblat D.A."/>
            <person name="Putnam N.H."/>
            <person name="Rokhsar D.S."/>
        </authorList>
    </citation>
    <scope>NUCLEOTIDE SEQUENCE</scope>
</reference>